<evidence type="ECO:0000313" key="2">
    <source>
        <dbReference type="Proteomes" id="UP000189956"/>
    </source>
</evidence>
<dbReference type="AlphaFoldDB" id="A0A1T4MEF6"/>
<sequence length="64" mass="7533">MSLSDGRQNAFRYGAGDIMSRAGMCFVVWRNNYSFWSDNDPKAIQRKMRVSGFYPLTLILYRWS</sequence>
<proteinExistence type="predicted"/>
<dbReference type="Proteomes" id="UP000189956">
    <property type="component" value="Unassembled WGS sequence"/>
</dbReference>
<organism evidence="1 2">
    <name type="scientific">Porphyromonas cangingivalis</name>
    <dbReference type="NCBI Taxonomy" id="36874"/>
    <lineage>
        <taxon>Bacteria</taxon>
        <taxon>Pseudomonadati</taxon>
        <taxon>Bacteroidota</taxon>
        <taxon>Bacteroidia</taxon>
        <taxon>Bacteroidales</taxon>
        <taxon>Porphyromonadaceae</taxon>
        <taxon>Porphyromonas</taxon>
    </lineage>
</organism>
<evidence type="ECO:0000313" key="1">
    <source>
        <dbReference type="EMBL" id="SJZ65236.1"/>
    </source>
</evidence>
<protein>
    <submittedName>
        <fullName evidence="1">Uncharacterized protein</fullName>
    </submittedName>
</protein>
<reference evidence="1 2" key="1">
    <citation type="submission" date="2017-02" db="EMBL/GenBank/DDBJ databases">
        <authorList>
            <person name="Peterson S.W."/>
        </authorList>
    </citation>
    <scope>NUCLEOTIDE SEQUENCE [LARGE SCALE GENOMIC DNA]</scope>
    <source>
        <strain evidence="1 2">ATCC 700135</strain>
    </source>
</reference>
<name>A0A1T4MEF6_PORCN</name>
<dbReference type="EMBL" id="FUWL01000012">
    <property type="protein sequence ID" value="SJZ65236.1"/>
    <property type="molecule type" value="Genomic_DNA"/>
</dbReference>
<accession>A0A1T4MEF6</accession>
<gene>
    <name evidence="1" type="ORF">SAMN02745205_01498</name>
</gene>